<reference evidence="2 3" key="1">
    <citation type="journal article" date="2018" name="Nat. Ecol. Evol.">
        <title>Pezizomycetes genomes reveal the molecular basis of ectomycorrhizal truffle lifestyle.</title>
        <authorList>
            <person name="Murat C."/>
            <person name="Payen T."/>
            <person name="Noel B."/>
            <person name="Kuo A."/>
            <person name="Morin E."/>
            <person name="Chen J."/>
            <person name="Kohler A."/>
            <person name="Krizsan K."/>
            <person name="Balestrini R."/>
            <person name="Da Silva C."/>
            <person name="Montanini B."/>
            <person name="Hainaut M."/>
            <person name="Levati E."/>
            <person name="Barry K.W."/>
            <person name="Belfiori B."/>
            <person name="Cichocki N."/>
            <person name="Clum A."/>
            <person name="Dockter R.B."/>
            <person name="Fauchery L."/>
            <person name="Guy J."/>
            <person name="Iotti M."/>
            <person name="Le Tacon F."/>
            <person name="Lindquist E.A."/>
            <person name="Lipzen A."/>
            <person name="Malagnac F."/>
            <person name="Mello A."/>
            <person name="Molinier V."/>
            <person name="Miyauchi S."/>
            <person name="Poulain J."/>
            <person name="Riccioni C."/>
            <person name="Rubini A."/>
            <person name="Sitrit Y."/>
            <person name="Splivallo R."/>
            <person name="Traeger S."/>
            <person name="Wang M."/>
            <person name="Zifcakova L."/>
            <person name="Wipf D."/>
            <person name="Zambonelli A."/>
            <person name="Paolocci F."/>
            <person name="Nowrousian M."/>
            <person name="Ottonello S."/>
            <person name="Baldrian P."/>
            <person name="Spatafora J.W."/>
            <person name="Henrissat B."/>
            <person name="Nagy L.G."/>
            <person name="Aury J.M."/>
            <person name="Wincker P."/>
            <person name="Grigoriev I.V."/>
            <person name="Bonfante P."/>
            <person name="Martin F.M."/>
        </authorList>
    </citation>
    <scope>NUCLEOTIDE SEQUENCE [LARGE SCALE GENOMIC DNA]</scope>
    <source>
        <strain evidence="2 3">ATCC MYA-4762</strain>
    </source>
</reference>
<name>A0A3N4LKE3_9PEZI</name>
<gene>
    <name evidence="2" type="ORF">L211DRAFT_838878</name>
</gene>
<proteinExistence type="predicted"/>
<evidence type="ECO:0000313" key="2">
    <source>
        <dbReference type="EMBL" id="RPB23377.1"/>
    </source>
</evidence>
<sequence>MESMVSIKLGEVRVTEAVQGAFDQYCLYKPIHCAKCEHPLGKMYISIAAGVPLSLLNKYTISRTQVLFYTHGTCIPSLPLAESEEILRQLHPEPDEIAKNLEKIMSLLVYLKEEQDGIVRELNRVGSRCGVDDIDVGGNNNVLMGGEEDLGDGWRSRVNKLEGEMEKLRGLLGDVVNKGDLLVGKALEPDVTLGEAVRFGDGDRANLAKRKWIEKPAMEANKRVAKSSSPAFIQQRRDKPSTKPAVVLPVMAKPWIVPPVMKATGKKDMVEIEESEVDEGGESSDSEDEGEEFSDSDEEDKGEGKEEEYEDEDEDEEESETPPASIKQKRTKPAWADAQWKTREPVQGKLDNGREKGKERRGGEGKERDRETEKAKQQEKEKEKATRTRTSLPQANGGKVGLGARRKTAGG</sequence>
<dbReference type="EMBL" id="ML121547">
    <property type="protein sequence ID" value="RPB23377.1"/>
    <property type="molecule type" value="Genomic_DNA"/>
</dbReference>
<feature type="region of interest" description="Disordered" evidence="1">
    <location>
        <begin position="273"/>
        <end position="411"/>
    </location>
</feature>
<protein>
    <recommendedName>
        <fullName evidence="4">Mis18 domain-containing protein</fullName>
    </recommendedName>
</protein>
<dbReference type="InParanoid" id="A0A3N4LKE3"/>
<dbReference type="Proteomes" id="UP000267821">
    <property type="component" value="Unassembled WGS sequence"/>
</dbReference>
<dbReference type="OrthoDB" id="5394620at2759"/>
<dbReference type="STRING" id="1051890.A0A3N4LKE3"/>
<evidence type="ECO:0008006" key="4">
    <source>
        <dbReference type="Google" id="ProtNLM"/>
    </source>
</evidence>
<accession>A0A3N4LKE3</accession>
<feature type="compositionally biased region" description="Acidic residues" evidence="1">
    <location>
        <begin position="273"/>
        <end position="320"/>
    </location>
</feature>
<organism evidence="2 3">
    <name type="scientific">Terfezia boudieri ATCC MYA-4762</name>
    <dbReference type="NCBI Taxonomy" id="1051890"/>
    <lineage>
        <taxon>Eukaryota</taxon>
        <taxon>Fungi</taxon>
        <taxon>Dikarya</taxon>
        <taxon>Ascomycota</taxon>
        <taxon>Pezizomycotina</taxon>
        <taxon>Pezizomycetes</taxon>
        <taxon>Pezizales</taxon>
        <taxon>Pezizaceae</taxon>
        <taxon>Terfezia</taxon>
    </lineage>
</organism>
<feature type="region of interest" description="Disordered" evidence="1">
    <location>
        <begin position="220"/>
        <end position="244"/>
    </location>
</feature>
<keyword evidence="3" id="KW-1185">Reference proteome</keyword>
<feature type="compositionally biased region" description="Basic and acidic residues" evidence="1">
    <location>
        <begin position="340"/>
        <end position="386"/>
    </location>
</feature>
<evidence type="ECO:0000313" key="3">
    <source>
        <dbReference type="Proteomes" id="UP000267821"/>
    </source>
</evidence>
<evidence type="ECO:0000256" key="1">
    <source>
        <dbReference type="SAM" id="MobiDB-lite"/>
    </source>
</evidence>
<dbReference type="AlphaFoldDB" id="A0A3N4LKE3"/>